<dbReference type="EC" id="1.1.1.1" evidence="7"/>
<dbReference type="SUPFAM" id="SSF50129">
    <property type="entry name" value="GroES-like"/>
    <property type="match status" value="1"/>
</dbReference>
<organism evidence="7 8">
    <name type="scientific">Anaerohalosphaera lusitana</name>
    <dbReference type="NCBI Taxonomy" id="1936003"/>
    <lineage>
        <taxon>Bacteria</taxon>
        <taxon>Pseudomonadati</taxon>
        <taxon>Planctomycetota</taxon>
        <taxon>Phycisphaerae</taxon>
        <taxon>Sedimentisphaerales</taxon>
        <taxon>Anaerohalosphaeraceae</taxon>
        <taxon>Anaerohalosphaera</taxon>
    </lineage>
</organism>
<proteinExistence type="inferred from homology"/>
<dbReference type="InterPro" id="IPR055170">
    <property type="entry name" value="GFO_IDH_MocA-like_dom"/>
</dbReference>
<gene>
    <name evidence="7" type="primary">adhT</name>
    <name evidence="7" type="ORF">STSP2_01489</name>
</gene>
<keyword evidence="5 7" id="KW-0560">Oxidoreductase</keyword>
<dbReference type="SMART" id="SM00829">
    <property type="entry name" value="PKS_ER"/>
    <property type="match status" value="1"/>
</dbReference>
<comment type="similarity">
    <text evidence="2">Belongs to the zinc-containing alcohol dehydrogenase family.</text>
</comment>
<dbReference type="InterPro" id="IPR020843">
    <property type="entry name" value="ER"/>
</dbReference>
<evidence type="ECO:0000256" key="4">
    <source>
        <dbReference type="ARBA" id="ARBA00022833"/>
    </source>
</evidence>
<dbReference type="STRING" id="1936003.STSP2_01489"/>
<name>A0A1U9NL82_9BACT</name>
<feature type="domain" description="Enoyl reductase (ER)" evidence="6">
    <location>
        <begin position="11"/>
        <end position="365"/>
    </location>
</feature>
<dbReference type="Pfam" id="PF00107">
    <property type="entry name" value="ADH_zinc_N"/>
    <property type="match status" value="1"/>
</dbReference>
<dbReference type="Gene3D" id="3.90.180.10">
    <property type="entry name" value="Medium-chain alcohol dehydrogenases, catalytic domain"/>
    <property type="match status" value="1"/>
</dbReference>
<dbReference type="SUPFAM" id="SSF51735">
    <property type="entry name" value="NAD(P)-binding Rossmann-fold domains"/>
    <property type="match status" value="2"/>
</dbReference>
<dbReference type="GO" id="GO:0046872">
    <property type="term" value="F:metal ion binding"/>
    <property type="evidence" value="ECO:0007669"/>
    <property type="project" value="UniProtKB-KW"/>
</dbReference>
<evidence type="ECO:0000256" key="2">
    <source>
        <dbReference type="ARBA" id="ARBA00008072"/>
    </source>
</evidence>
<dbReference type="PANTHER" id="PTHR43350">
    <property type="entry name" value="NAD-DEPENDENT ALCOHOL DEHYDROGENASE"/>
    <property type="match status" value="1"/>
</dbReference>
<dbReference type="SUPFAM" id="SSF55347">
    <property type="entry name" value="Glyceraldehyde-3-phosphate dehydrogenase-like, C-terminal domain"/>
    <property type="match status" value="1"/>
</dbReference>
<dbReference type="CDD" id="cd08255">
    <property type="entry name" value="2-desacetyl-2-hydroxyethyl_bacteriochlorophyllide_like"/>
    <property type="match status" value="1"/>
</dbReference>
<comment type="cofactor">
    <cofactor evidence="1">
        <name>Zn(2+)</name>
        <dbReference type="ChEBI" id="CHEBI:29105"/>
    </cofactor>
</comment>
<dbReference type="Gene3D" id="3.30.360.10">
    <property type="entry name" value="Dihydrodipicolinate Reductase, domain 2"/>
    <property type="match status" value="1"/>
</dbReference>
<evidence type="ECO:0000256" key="5">
    <source>
        <dbReference type="ARBA" id="ARBA00023002"/>
    </source>
</evidence>
<dbReference type="Pfam" id="PF22725">
    <property type="entry name" value="GFO_IDH_MocA_C3"/>
    <property type="match status" value="1"/>
</dbReference>
<dbReference type="Pfam" id="PF08240">
    <property type="entry name" value="ADH_N"/>
    <property type="match status" value="1"/>
</dbReference>
<sequence length="710" mass="77192">MRQILQHLKTGQMEIAEVPCPQVGAGQVLIQTRASLISAGTERMLVEFSQANLIQKARQQPDKVKQVLDKMKTDGLMPTLEAVFRKLDEPMPLGYCNAGVVLEVGSGVTDLQPGDRVISNGNHAEVVCVPRNLVAKIPDGVTDEQAAFTVLSSIALQGIRLVQPTLGERVMVFGMGLIGIITTQLLRASGCDVLGVDFNSQRLAMAEKFGAKTVDLSKGADPIAAANGWTGEQGVDAVIITAAAKTDEIMHQAAESCRKRGRIVLVGVVGLNLRRDDFFKKEITFQVSASYGPGRYDENYEQMGQDYPLGFVRWTEGRNFQAVLGAMASGGLNVDPLITHNYKLDDALSAYDKIQNDPSALGVILEYPQQVEQSTKVQVTAPASKKAGSGIVGVIGAGNFSVSTILPCLKKTDARLKYICGKSNPPAVQHAAKKFEIENALTDYERVLADGEVDTVFIVTGHHTHAKFVTEALAAGKHVFVEKPLCIYPEDMPDIADAVAKCPDRQVMVGFNRRYSPHTMKIKELLVGRGGPLTMNMTVNAGDIPADIWIQDPKRGGGRIIGEGCHFMDLLSYIAESPIRSVSAMMVGDGPAIREDKMSIILGFEDGSVGTVNYFANGAKSYPKETLEVFSDGRVLRLDNFRKTTGYGFKGFKKFKTTRQDKGHAAEIAGFIQRVKEGGEPMIEYCWLENITRASFAAVESARERKTVEL</sequence>
<dbReference type="InterPro" id="IPR013149">
    <property type="entry name" value="ADH-like_C"/>
</dbReference>
<dbReference type="PANTHER" id="PTHR43350:SF19">
    <property type="entry name" value="D-GULOSIDE 3-DEHYDROGENASE"/>
    <property type="match status" value="1"/>
</dbReference>
<dbReference type="GO" id="GO:0004022">
    <property type="term" value="F:alcohol dehydrogenase (NAD+) activity"/>
    <property type="evidence" value="ECO:0007669"/>
    <property type="project" value="UniProtKB-EC"/>
</dbReference>
<dbReference type="AlphaFoldDB" id="A0A1U9NL82"/>
<keyword evidence="8" id="KW-1185">Reference proteome</keyword>
<dbReference type="Proteomes" id="UP000189674">
    <property type="component" value="Chromosome"/>
</dbReference>
<evidence type="ECO:0000313" key="7">
    <source>
        <dbReference type="EMBL" id="AQT68330.1"/>
    </source>
</evidence>
<evidence type="ECO:0000259" key="6">
    <source>
        <dbReference type="SMART" id="SM00829"/>
    </source>
</evidence>
<dbReference type="EMBL" id="CP019791">
    <property type="protein sequence ID" value="AQT68330.1"/>
    <property type="molecule type" value="Genomic_DNA"/>
</dbReference>
<dbReference type="Gene3D" id="3.40.50.720">
    <property type="entry name" value="NAD(P)-binding Rossmann-like Domain"/>
    <property type="match status" value="2"/>
</dbReference>
<dbReference type="InterPro" id="IPR013154">
    <property type="entry name" value="ADH-like_N"/>
</dbReference>
<evidence type="ECO:0000256" key="1">
    <source>
        <dbReference type="ARBA" id="ARBA00001947"/>
    </source>
</evidence>
<dbReference type="InterPro" id="IPR000683">
    <property type="entry name" value="Gfo/Idh/MocA-like_OxRdtase_N"/>
</dbReference>
<dbReference type="OrthoDB" id="9815825at2"/>
<keyword evidence="3" id="KW-0479">Metal-binding</keyword>
<dbReference type="GO" id="GO:0000166">
    <property type="term" value="F:nucleotide binding"/>
    <property type="evidence" value="ECO:0007669"/>
    <property type="project" value="InterPro"/>
</dbReference>
<protein>
    <submittedName>
        <fullName evidence="7">Alcohol dehydrogenase</fullName>
        <ecNumber evidence="7">1.1.1.1</ecNumber>
    </submittedName>
</protein>
<reference evidence="8" key="1">
    <citation type="submission" date="2017-02" db="EMBL/GenBank/DDBJ databases">
        <title>Comparative genomics and description of representatives of a novel lineage of planctomycetes thriving in anoxic sediments.</title>
        <authorList>
            <person name="Spring S."/>
            <person name="Bunk B."/>
            <person name="Sproer C."/>
        </authorList>
    </citation>
    <scope>NUCLEOTIDE SEQUENCE [LARGE SCALE GENOMIC DNA]</scope>
    <source>
        <strain evidence="8">ST-NAGAB-D1</strain>
    </source>
</reference>
<dbReference type="InterPro" id="IPR011032">
    <property type="entry name" value="GroES-like_sf"/>
</dbReference>
<evidence type="ECO:0000313" key="8">
    <source>
        <dbReference type="Proteomes" id="UP000189674"/>
    </source>
</evidence>
<dbReference type="InterPro" id="IPR036291">
    <property type="entry name" value="NAD(P)-bd_dom_sf"/>
</dbReference>
<dbReference type="Pfam" id="PF01408">
    <property type="entry name" value="GFO_IDH_MocA"/>
    <property type="match status" value="1"/>
</dbReference>
<keyword evidence="4" id="KW-0862">Zinc</keyword>
<dbReference type="KEGG" id="alus:STSP2_01489"/>
<accession>A0A1U9NL82</accession>
<evidence type="ECO:0000256" key="3">
    <source>
        <dbReference type="ARBA" id="ARBA00022723"/>
    </source>
</evidence>